<sequence length="413" mass="40978">MTRRIGAVSGAGGGAAMWTRRGVLLAGVSLAAAGCSSSGGSSTPAGDTSAAPSDAAASASAGPSYVPSGSPTAAMSVNVAGDGGIYQLNGATGAVEWTYSGADTMCAGSLGNGLYVTDSGTGALAALGTGAKPYWTYSIGQKVSAPWASPVDESVYVSGADGTVYAINDAGPQLKWTYPTGQKAMTPFAPYDGGGVFVGAEGGYFYALDPASGSLNWSYQTGRAAAPQGTTRLRTLYLSIGEAIGAFDMADGTLQWKTPTNVGPSGAPVINDLNGGYLYAIGSNPGGISPNQLYCFDPTDGSVVWSQENSDNYLCDPAVGGGLVYLGVGGTVGSVGGGNGLIVAFEEQTGTQAWSTSTVGGSLVTAATYHDGVLYGTDTAGAAFALNAATGAVIWRNTKIGGQGYSQVAASFA</sequence>
<dbReference type="InterPro" id="IPR015943">
    <property type="entry name" value="WD40/YVTN_repeat-like_dom_sf"/>
</dbReference>
<dbReference type="Proteomes" id="UP000675781">
    <property type="component" value="Unassembled WGS sequence"/>
</dbReference>
<feature type="domain" description="Pyrrolo-quinoline quinone repeat" evidence="2">
    <location>
        <begin position="243"/>
        <end position="398"/>
    </location>
</feature>
<dbReference type="InterPro" id="IPR018391">
    <property type="entry name" value="PQQ_b-propeller_rpt"/>
</dbReference>
<dbReference type="InterPro" id="IPR002372">
    <property type="entry name" value="PQQ_rpt_dom"/>
</dbReference>
<accession>A0A941EPW7</accession>
<organism evidence="3 4">
    <name type="scientific">Actinospica durhamensis</name>
    <dbReference type="NCBI Taxonomy" id="1508375"/>
    <lineage>
        <taxon>Bacteria</taxon>
        <taxon>Bacillati</taxon>
        <taxon>Actinomycetota</taxon>
        <taxon>Actinomycetes</taxon>
        <taxon>Catenulisporales</taxon>
        <taxon>Actinospicaceae</taxon>
        <taxon>Actinospica</taxon>
    </lineage>
</organism>
<feature type="region of interest" description="Disordered" evidence="1">
    <location>
        <begin position="41"/>
        <end position="62"/>
    </location>
</feature>
<evidence type="ECO:0000313" key="3">
    <source>
        <dbReference type="EMBL" id="MBR7836315.1"/>
    </source>
</evidence>
<dbReference type="PANTHER" id="PTHR34512">
    <property type="entry name" value="CELL SURFACE PROTEIN"/>
    <property type="match status" value="1"/>
</dbReference>
<dbReference type="InterPro" id="IPR011047">
    <property type="entry name" value="Quinoprotein_ADH-like_sf"/>
</dbReference>
<dbReference type="SUPFAM" id="SSF50998">
    <property type="entry name" value="Quinoprotein alcohol dehydrogenase-like"/>
    <property type="match status" value="1"/>
</dbReference>
<dbReference type="AlphaFoldDB" id="A0A941EPW7"/>
<dbReference type="Gene3D" id="2.130.10.10">
    <property type="entry name" value="YVTN repeat-like/Quinoprotein amine dehydrogenase"/>
    <property type="match status" value="2"/>
</dbReference>
<comment type="caution">
    <text evidence="3">The sequence shown here is derived from an EMBL/GenBank/DDBJ whole genome shotgun (WGS) entry which is preliminary data.</text>
</comment>
<name>A0A941EPW7_9ACTN</name>
<dbReference type="RefSeq" id="WP_212530794.1">
    <property type="nucleotide sequence ID" value="NZ_JAGSOG010000135.1"/>
</dbReference>
<dbReference type="SMART" id="SM00564">
    <property type="entry name" value="PQQ"/>
    <property type="match status" value="5"/>
</dbReference>
<evidence type="ECO:0000256" key="1">
    <source>
        <dbReference type="SAM" id="MobiDB-lite"/>
    </source>
</evidence>
<keyword evidence="4" id="KW-1185">Reference proteome</keyword>
<dbReference type="PROSITE" id="PS51257">
    <property type="entry name" value="PROKAR_LIPOPROTEIN"/>
    <property type="match status" value="1"/>
</dbReference>
<evidence type="ECO:0000313" key="4">
    <source>
        <dbReference type="Proteomes" id="UP000675781"/>
    </source>
</evidence>
<evidence type="ECO:0000259" key="2">
    <source>
        <dbReference type="Pfam" id="PF13360"/>
    </source>
</evidence>
<dbReference type="EMBL" id="JAGSOG010000135">
    <property type="protein sequence ID" value="MBR7836315.1"/>
    <property type="molecule type" value="Genomic_DNA"/>
</dbReference>
<gene>
    <name evidence="3" type="ORF">KDL01_23760</name>
</gene>
<protein>
    <submittedName>
        <fullName evidence="3">PQQ-like beta-propeller repeat protein</fullName>
    </submittedName>
</protein>
<feature type="domain" description="Pyrrolo-quinoline quinone repeat" evidence="2">
    <location>
        <begin position="82"/>
        <end position="224"/>
    </location>
</feature>
<proteinExistence type="predicted"/>
<reference evidence="3" key="1">
    <citation type="submission" date="2021-04" db="EMBL/GenBank/DDBJ databases">
        <title>Genome based classification of Actinospica acidithermotolerans sp. nov., an actinobacterium isolated from an Indonesian hot spring.</title>
        <authorList>
            <person name="Kusuma A.B."/>
            <person name="Putra K.E."/>
            <person name="Nafisah S."/>
            <person name="Loh J."/>
            <person name="Nouioui I."/>
            <person name="Goodfellow M."/>
        </authorList>
    </citation>
    <scope>NUCLEOTIDE SEQUENCE</scope>
    <source>
        <strain evidence="3">CSCA 57</strain>
    </source>
</reference>
<dbReference type="PANTHER" id="PTHR34512:SF30">
    <property type="entry name" value="OUTER MEMBRANE PROTEIN ASSEMBLY FACTOR BAMB"/>
    <property type="match status" value="1"/>
</dbReference>
<dbReference type="Pfam" id="PF13360">
    <property type="entry name" value="PQQ_2"/>
    <property type="match status" value="2"/>
</dbReference>